<accession>A0A8J2S3M8</accession>
<dbReference type="EMBL" id="CAKKLH010000295">
    <property type="protein sequence ID" value="CAH0109819.1"/>
    <property type="molecule type" value="Genomic_DNA"/>
</dbReference>
<sequence length="160" mass="18163">MLRRYGLIDFGSDIKEAAEQGLTDRVLVLVFRSFRHKWIHPIGLFASKGAANQHVLSEIIMIAIIFAAPRRCHRQGVSCKKSGRNFFEHLLDENIKTYASIDVPHLLKCTRNQFLLSSRTGTWFEVGSEAHSRPYLANDLVENDSPSCPTATFEAYNYGF</sequence>
<proteinExistence type="predicted"/>
<evidence type="ECO:0000313" key="3">
    <source>
        <dbReference type="Proteomes" id="UP000789390"/>
    </source>
</evidence>
<organism evidence="2 3">
    <name type="scientific">Daphnia galeata</name>
    <dbReference type="NCBI Taxonomy" id="27404"/>
    <lineage>
        <taxon>Eukaryota</taxon>
        <taxon>Metazoa</taxon>
        <taxon>Ecdysozoa</taxon>
        <taxon>Arthropoda</taxon>
        <taxon>Crustacea</taxon>
        <taxon>Branchiopoda</taxon>
        <taxon>Diplostraca</taxon>
        <taxon>Cladocera</taxon>
        <taxon>Anomopoda</taxon>
        <taxon>Daphniidae</taxon>
        <taxon>Daphnia</taxon>
    </lineage>
</organism>
<dbReference type="Pfam" id="PF21787">
    <property type="entry name" value="TNP-like_RNaseH_N"/>
    <property type="match status" value="1"/>
</dbReference>
<dbReference type="OrthoDB" id="7695767at2759"/>
<name>A0A8J2S3M8_9CRUS</name>
<evidence type="ECO:0000313" key="2">
    <source>
        <dbReference type="EMBL" id="CAH0109819.1"/>
    </source>
</evidence>
<gene>
    <name evidence="2" type="ORF">DGAL_LOCUS13308</name>
</gene>
<comment type="caution">
    <text evidence="2">The sequence shown here is derived from an EMBL/GenBank/DDBJ whole genome shotgun (WGS) entry which is preliminary data.</text>
</comment>
<dbReference type="Proteomes" id="UP000789390">
    <property type="component" value="Unassembled WGS sequence"/>
</dbReference>
<protein>
    <recommendedName>
        <fullName evidence="1">Transposable element P transposase-like RNase H domain-containing protein</fullName>
    </recommendedName>
</protein>
<reference evidence="2" key="1">
    <citation type="submission" date="2021-11" db="EMBL/GenBank/DDBJ databases">
        <authorList>
            <person name="Schell T."/>
        </authorList>
    </citation>
    <scope>NUCLEOTIDE SEQUENCE</scope>
    <source>
        <strain evidence="2">M5</strain>
    </source>
</reference>
<keyword evidence="3" id="KW-1185">Reference proteome</keyword>
<dbReference type="InterPro" id="IPR048365">
    <property type="entry name" value="TNP-like_RNaseH_N"/>
</dbReference>
<evidence type="ECO:0000259" key="1">
    <source>
        <dbReference type="Pfam" id="PF21787"/>
    </source>
</evidence>
<dbReference type="AlphaFoldDB" id="A0A8J2S3M8"/>
<feature type="domain" description="Transposable element P transposase-like RNase H" evidence="1">
    <location>
        <begin position="5"/>
        <end position="67"/>
    </location>
</feature>